<comment type="caution">
    <text evidence="1">The sequence shown here is derived from an EMBL/GenBank/DDBJ whole genome shotgun (WGS) entry which is preliminary data.</text>
</comment>
<reference evidence="1" key="2">
    <citation type="journal article" date="2021" name="PeerJ">
        <title>Extensive microbial diversity within the chicken gut microbiome revealed by metagenomics and culture.</title>
        <authorList>
            <person name="Gilroy R."/>
            <person name="Ravi A."/>
            <person name="Getino M."/>
            <person name="Pursley I."/>
            <person name="Horton D.L."/>
            <person name="Alikhan N.F."/>
            <person name="Baker D."/>
            <person name="Gharbi K."/>
            <person name="Hall N."/>
            <person name="Watson M."/>
            <person name="Adriaenssens E.M."/>
            <person name="Foster-Nyarko E."/>
            <person name="Jarju S."/>
            <person name="Secka A."/>
            <person name="Antonio M."/>
            <person name="Oren A."/>
            <person name="Chaudhuri R.R."/>
            <person name="La Ragione R."/>
            <person name="Hildebrand F."/>
            <person name="Pallen M.J."/>
        </authorList>
    </citation>
    <scope>NUCLEOTIDE SEQUENCE</scope>
    <source>
        <strain evidence="1">ChiBcec7-5410</strain>
    </source>
</reference>
<dbReference type="Proteomes" id="UP000824160">
    <property type="component" value="Unassembled WGS sequence"/>
</dbReference>
<accession>A0A9D1H865</accession>
<organism evidence="1 2">
    <name type="scientific">Candidatus Faecivivens stercoripullorum</name>
    <dbReference type="NCBI Taxonomy" id="2840805"/>
    <lineage>
        <taxon>Bacteria</taxon>
        <taxon>Bacillati</taxon>
        <taxon>Bacillota</taxon>
        <taxon>Clostridia</taxon>
        <taxon>Eubacteriales</taxon>
        <taxon>Oscillospiraceae</taxon>
        <taxon>Oscillospiraceae incertae sedis</taxon>
        <taxon>Candidatus Faecivivens</taxon>
    </lineage>
</organism>
<dbReference type="AlphaFoldDB" id="A0A9D1H865"/>
<name>A0A9D1H865_9FIRM</name>
<reference evidence="1" key="1">
    <citation type="submission" date="2020-10" db="EMBL/GenBank/DDBJ databases">
        <authorList>
            <person name="Gilroy R."/>
        </authorList>
    </citation>
    <scope>NUCLEOTIDE SEQUENCE</scope>
    <source>
        <strain evidence="1">ChiBcec7-5410</strain>
    </source>
</reference>
<evidence type="ECO:0000313" key="2">
    <source>
        <dbReference type="Proteomes" id="UP000824160"/>
    </source>
</evidence>
<gene>
    <name evidence="1" type="ORF">IAC43_04310</name>
</gene>
<evidence type="ECO:0000313" key="1">
    <source>
        <dbReference type="EMBL" id="HIT94384.1"/>
    </source>
</evidence>
<dbReference type="EMBL" id="DVLW01000114">
    <property type="protein sequence ID" value="HIT94384.1"/>
    <property type="molecule type" value="Genomic_DNA"/>
</dbReference>
<proteinExistence type="predicted"/>
<sequence length="119" mass="13438">MNFKSEENVFRLFVRMSGGRVRVSRRGWVRDGDRDCETLSEVGEWDGWLSGTSSVPDGVPVRVDENEMTLLMPVDADICAGDYVVYSQPQAEGQPFYITGTPVRFPTHIEVKVRKKAII</sequence>
<protein>
    <submittedName>
        <fullName evidence="1">Uncharacterized protein</fullName>
    </submittedName>
</protein>